<sequence>MISHCSSTIFLTNNLKQFLSTYLLIAKRL</sequence>
<keyword evidence="2" id="KW-1185">Reference proteome</keyword>
<protein>
    <submittedName>
        <fullName evidence="1">Uncharacterized protein</fullName>
    </submittedName>
</protein>
<reference evidence="1 2" key="1">
    <citation type="submission" date="2007-03" db="EMBL/GenBank/DDBJ databases">
        <authorList>
            <person name="Stal L."/>
            <person name="Ferriera S."/>
            <person name="Johnson J."/>
            <person name="Kravitz S."/>
            <person name="Beeson K."/>
            <person name="Sutton G."/>
            <person name="Rogers Y.-H."/>
            <person name="Friedman R."/>
            <person name="Frazier M."/>
            <person name="Venter J.C."/>
        </authorList>
    </citation>
    <scope>NUCLEOTIDE SEQUENCE [LARGE SCALE GENOMIC DNA]</scope>
    <source>
        <strain evidence="1 2">CCY0110</strain>
    </source>
</reference>
<evidence type="ECO:0000313" key="2">
    <source>
        <dbReference type="Proteomes" id="UP000003781"/>
    </source>
</evidence>
<organism evidence="1 2">
    <name type="scientific">Crocosphaera chwakensis CCY0110</name>
    <dbReference type="NCBI Taxonomy" id="391612"/>
    <lineage>
        <taxon>Bacteria</taxon>
        <taxon>Bacillati</taxon>
        <taxon>Cyanobacteriota</taxon>
        <taxon>Cyanophyceae</taxon>
        <taxon>Oscillatoriophycideae</taxon>
        <taxon>Chroococcales</taxon>
        <taxon>Aphanothecaceae</taxon>
        <taxon>Crocosphaera</taxon>
        <taxon>Crocosphaera chwakensis</taxon>
    </lineage>
</organism>
<evidence type="ECO:0000313" key="1">
    <source>
        <dbReference type="EMBL" id="EAZ93948.1"/>
    </source>
</evidence>
<proteinExistence type="predicted"/>
<name>A3IJG6_9CHRO</name>
<accession>A3IJG6</accession>
<dbReference type="AlphaFoldDB" id="A3IJG6"/>
<gene>
    <name evidence="1" type="ORF">CY0110_19172</name>
</gene>
<comment type="caution">
    <text evidence="1">The sequence shown here is derived from an EMBL/GenBank/DDBJ whole genome shotgun (WGS) entry which is preliminary data.</text>
</comment>
<dbReference type="Proteomes" id="UP000003781">
    <property type="component" value="Unassembled WGS sequence"/>
</dbReference>
<dbReference type="EMBL" id="AAXW01000002">
    <property type="protein sequence ID" value="EAZ93948.1"/>
    <property type="molecule type" value="Genomic_DNA"/>
</dbReference>